<reference evidence="2" key="2">
    <citation type="submission" date="2015-06" db="UniProtKB">
        <authorList>
            <consortium name="EnsemblPlants"/>
        </authorList>
    </citation>
    <scope>IDENTIFICATION</scope>
    <source>
        <strain evidence="2">DM1-3 516 R44</strain>
    </source>
</reference>
<dbReference type="OrthoDB" id="630188at2759"/>
<keyword evidence="1" id="KW-0812">Transmembrane</keyword>
<dbReference type="EnsemblPlants" id="PGSC0003DMT400073938">
    <property type="protein sequence ID" value="PGSC0003DMT400073938"/>
    <property type="gene ID" value="PGSC0003DMG400028732"/>
</dbReference>
<proteinExistence type="predicted"/>
<organism evidence="2 3">
    <name type="scientific">Solanum tuberosum</name>
    <name type="common">Potato</name>
    <dbReference type="NCBI Taxonomy" id="4113"/>
    <lineage>
        <taxon>Eukaryota</taxon>
        <taxon>Viridiplantae</taxon>
        <taxon>Streptophyta</taxon>
        <taxon>Embryophyta</taxon>
        <taxon>Tracheophyta</taxon>
        <taxon>Spermatophyta</taxon>
        <taxon>Magnoliopsida</taxon>
        <taxon>eudicotyledons</taxon>
        <taxon>Gunneridae</taxon>
        <taxon>Pentapetalae</taxon>
        <taxon>asterids</taxon>
        <taxon>lamiids</taxon>
        <taxon>Solanales</taxon>
        <taxon>Solanaceae</taxon>
        <taxon>Solanoideae</taxon>
        <taxon>Solaneae</taxon>
        <taxon>Solanum</taxon>
    </lineage>
</organism>
<keyword evidence="1" id="KW-1133">Transmembrane helix</keyword>
<sequence length="161" mass="18089">MKGGNVGRFLGGQFSFFLSALLFTTIFLWSWEKNPLLTNLLSAQDQFIMQPSEISVDESAVSLRSNKQIVDEHSNSQIAEGRIEENRLEVSDSFIKNVTVSPSTRRKDDKKIMTSQLERRGGKVELLPVFAGAIGTHTFLDASAILILFYNFIHNLVRVLP</sequence>
<dbReference type="AlphaFoldDB" id="M1CSV9"/>
<evidence type="ECO:0000313" key="2">
    <source>
        <dbReference type="EnsemblPlants" id="PGSC0003DMT400073938"/>
    </source>
</evidence>
<dbReference type="Proteomes" id="UP000011115">
    <property type="component" value="Unassembled WGS sequence"/>
</dbReference>
<accession>M1CSV9</accession>
<dbReference type="Gramene" id="PGSC0003DMT400073938">
    <property type="protein sequence ID" value="PGSC0003DMT400073938"/>
    <property type="gene ID" value="PGSC0003DMG400028732"/>
</dbReference>
<evidence type="ECO:0000313" key="3">
    <source>
        <dbReference type="Proteomes" id="UP000011115"/>
    </source>
</evidence>
<gene>
    <name evidence="2" type="primary">LOC102587448</name>
</gene>
<keyword evidence="3" id="KW-1185">Reference proteome</keyword>
<keyword evidence="1" id="KW-0472">Membrane</keyword>
<evidence type="ECO:0000256" key="1">
    <source>
        <dbReference type="SAM" id="Phobius"/>
    </source>
</evidence>
<protein>
    <submittedName>
        <fullName evidence="2">Uncharacterized protein</fullName>
    </submittedName>
</protein>
<name>M1CSV9_SOLTU</name>
<reference evidence="3" key="1">
    <citation type="journal article" date="2011" name="Nature">
        <title>Genome sequence and analysis of the tuber crop potato.</title>
        <authorList>
            <consortium name="The Potato Genome Sequencing Consortium"/>
        </authorList>
    </citation>
    <scope>NUCLEOTIDE SEQUENCE [LARGE SCALE GENOMIC DNA]</scope>
    <source>
        <strain evidence="3">cv. DM1-3 516 R44</strain>
    </source>
</reference>
<dbReference type="ExpressionAtlas" id="M1CSV9">
    <property type="expression patterns" value="baseline and differential"/>
</dbReference>
<feature type="transmembrane region" description="Helical" evidence="1">
    <location>
        <begin position="12"/>
        <end position="31"/>
    </location>
</feature>
<dbReference type="HOGENOM" id="CLU_1646694_0_0_1"/>
<feature type="transmembrane region" description="Helical" evidence="1">
    <location>
        <begin position="126"/>
        <end position="153"/>
    </location>
</feature>